<evidence type="ECO:0000259" key="4">
    <source>
        <dbReference type="PROSITE" id="PS51015"/>
    </source>
</evidence>
<dbReference type="SUPFAM" id="SSF88697">
    <property type="entry name" value="PUA domain-like"/>
    <property type="match status" value="1"/>
</dbReference>
<comment type="subcellular location">
    <subcellularLocation>
        <location evidence="2">Nucleus</location>
    </subcellularLocation>
</comment>
<evidence type="ECO:0000256" key="1">
    <source>
        <dbReference type="ARBA" id="ARBA00023242"/>
    </source>
</evidence>
<feature type="compositionally biased region" description="Low complexity" evidence="3">
    <location>
        <begin position="1"/>
        <end position="13"/>
    </location>
</feature>
<feature type="region of interest" description="Disordered" evidence="3">
    <location>
        <begin position="93"/>
        <end position="226"/>
    </location>
</feature>
<dbReference type="Gene3D" id="2.30.280.10">
    <property type="entry name" value="SRA-YDG"/>
    <property type="match status" value="1"/>
</dbReference>
<dbReference type="OrthoDB" id="2270193at2759"/>
<dbReference type="InterPro" id="IPR015947">
    <property type="entry name" value="PUA-like_sf"/>
</dbReference>
<dbReference type="SMART" id="SM00466">
    <property type="entry name" value="SRA"/>
    <property type="match status" value="1"/>
</dbReference>
<dbReference type="InterPro" id="IPR045134">
    <property type="entry name" value="UHRF1/2-like"/>
</dbReference>
<feature type="compositionally biased region" description="Polar residues" evidence="3">
    <location>
        <begin position="442"/>
        <end position="461"/>
    </location>
</feature>
<protein>
    <recommendedName>
        <fullName evidence="4">YDG domain-containing protein</fullName>
    </recommendedName>
</protein>
<organism evidence="5 6">
    <name type="scientific">Puccinia coronata f. sp. avenae</name>
    <dbReference type="NCBI Taxonomy" id="200324"/>
    <lineage>
        <taxon>Eukaryota</taxon>
        <taxon>Fungi</taxon>
        <taxon>Dikarya</taxon>
        <taxon>Basidiomycota</taxon>
        <taxon>Pucciniomycotina</taxon>
        <taxon>Pucciniomycetes</taxon>
        <taxon>Pucciniales</taxon>
        <taxon>Pucciniaceae</taxon>
        <taxon>Puccinia</taxon>
    </lineage>
</organism>
<dbReference type="PROSITE" id="PS51015">
    <property type="entry name" value="YDG"/>
    <property type="match status" value="1"/>
</dbReference>
<feature type="region of interest" description="Disordered" evidence="3">
    <location>
        <begin position="1"/>
        <end position="36"/>
    </location>
</feature>
<dbReference type="EMBL" id="PGCJ01000895">
    <property type="protein sequence ID" value="PLW15457.1"/>
    <property type="molecule type" value="Genomic_DNA"/>
</dbReference>
<dbReference type="InterPro" id="IPR003105">
    <property type="entry name" value="SRA_YDG"/>
</dbReference>
<dbReference type="InterPro" id="IPR036987">
    <property type="entry name" value="SRA-YDG_sf"/>
</dbReference>
<proteinExistence type="predicted"/>
<dbReference type="PANTHER" id="PTHR14140">
    <property type="entry name" value="E3 UBIQUITIN-PROTEIN LIGASE UHRF-RELATED"/>
    <property type="match status" value="1"/>
</dbReference>
<feature type="compositionally biased region" description="Basic and acidic residues" evidence="3">
    <location>
        <begin position="164"/>
        <end position="181"/>
    </location>
</feature>
<dbReference type="STRING" id="200324.A0A2N5SQD1"/>
<dbReference type="GO" id="GO:0044027">
    <property type="term" value="P:negative regulation of gene expression via chromosomal CpG island methylation"/>
    <property type="evidence" value="ECO:0007669"/>
    <property type="project" value="TreeGrafter"/>
</dbReference>
<dbReference type="AlphaFoldDB" id="A0A2N5SQD1"/>
<evidence type="ECO:0000256" key="3">
    <source>
        <dbReference type="SAM" id="MobiDB-lite"/>
    </source>
</evidence>
<dbReference type="GO" id="GO:0061630">
    <property type="term" value="F:ubiquitin protein ligase activity"/>
    <property type="evidence" value="ECO:0007669"/>
    <property type="project" value="TreeGrafter"/>
</dbReference>
<dbReference type="FunFam" id="2.30.280.10:FF:000005">
    <property type="entry name" value="E3 ubiquitin-protein ligase UHRF1"/>
    <property type="match status" value="1"/>
</dbReference>
<feature type="region of interest" description="Disordered" evidence="3">
    <location>
        <begin position="422"/>
        <end position="590"/>
    </location>
</feature>
<dbReference type="Proteomes" id="UP000235388">
    <property type="component" value="Unassembled WGS sequence"/>
</dbReference>
<name>A0A2N5SQD1_9BASI</name>
<feature type="domain" description="YDG" evidence="4">
    <location>
        <begin position="225"/>
        <end position="377"/>
    </location>
</feature>
<feature type="compositionally biased region" description="Basic and acidic residues" evidence="3">
    <location>
        <begin position="143"/>
        <end position="152"/>
    </location>
</feature>
<evidence type="ECO:0000313" key="6">
    <source>
        <dbReference type="Proteomes" id="UP000235388"/>
    </source>
</evidence>
<dbReference type="GO" id="GO:0005634">
    <property type="term" value="C:nucleus"/>
    <property type="evidence" value="ECO:0007669"/>
    <property type="project" value="UniProtKB-SubCell"/>
</dbReference>
<gene>
    <name evidence="5" type="ORF">PCANC_22963</name>
</gene>
<comment type="caution">
    <text evidence="5">The sequence shown here is derived from an EMBL/GenBank/DDBJ whole genome shotgun (WGS) entry which is preliminary data.</text>
</comment>
<dbReference type="Pfam" id="PF02182">
    <property type="entry name" value="SAD_SRA"/>
    <property type="match status" value="1"/>
</dbReference>
<keyword evidence="1 2" id="KW-0539">Nucleus</keyword>
<reference evidence="5 6" key="1">
    <citation type="submission" date="2017-11" db="EMBL/GenBank/DDBJ databases">
        <title>De novo assembly and phasing of dikaryotic genomes from two isolates of Puccinia coronata f. sp. avenae, the causal agent of oat crown rust.</title>
        <authorList>
            <person name="Miller M.E."/>
            <person name="Zhang Y."/>
            <person name="Omidvar V."/>
            <person name="Sperschneider J."/>
            <person name="Schwessinger B."/>
            <person name="Raley C."/>
            <person name="Palmer J.M."/>
            <person name="Garnica D."/>
            <person name="Upadhyaya N."/>
            <person name="Rathjen J."/>
            <person name="Taylor J.M."/>
            <person name="Park R.F."/>
            <person name="Dodds P.N."/>
            <person name="Hirsch C.D."/>
            <person name="Kianian S.F."/>
            <person name="Figueroa M."/>
        </authorList>
    </citation>
    <scope>NUCLEOTIDE SEQUENCE [LARGE SCALE GENOMIC DNA]</scope>
    <source>
        <strain evidence="5">12NC29</strain>
    </source>
</reference>
<feature type="compositionally biased region" description="Low complexity" evidence="3">
    <location>
        <begin position="468"/>
        <end position="483"/>
    </location>
</feature>
<sequence length="590" mass="63468">MSSAAAARNSAQAVFGASGNLRASPEAPVPRSRHNRTPALTMAPTAAQTKESYEEIRQRNIAANRSLLLSLQLAGPGFGPNLFPKTSLKATAENGAAKENKIAKKERKTTRRDSGIALEATPEAGGVGDGGRRRSGRILKLQQRTEEKKGQESDGSSGDEKEDEYTGRDSEDSENSDDKENVASGRKRKSTWRPPSEPKRPRGSQPPQRKAKSLKGDRPNPKIFGQQIGTEVGDWWNSRMLCSQAGVHAPPVCGIAGSDGVGCYSVALSGGYEDDVDLGYAFTFTGSGGRALSGTPGNPKNLRTAPQSSDQEFTAMNASLRLSCELKNSVRVIRGYKNHSPFAPEDGYRYDGLYRVEKCWREAGQSGFQVCKFAFVRLPNQPKIPVKEGREAEAEEILREMGFQTDALAALPGTCQPWTQALAKQRIREQREAQEQVPAEPCSTQDTPSLKASSPSPQKTNEPAILEPEPSLSLQDDSSQPQEKTVSAGSPSKPINDLIPKVDGSESAGKTEEKPEASEESLANCKPGSPNKTPDLEASSPSPQNTDKPSSLEPEPSLSKQPEPGQSQEQSEPPASSPPKPINNVTPNED</sequence>
<evidence type="ECO:0000256" key="2">
    <source>
        <dbReference type="PROSITE-ProRule" id="PRU00358"/>
    </source>
</evidence>
<feature type="compositionally biased region" description="Low complexity" evidence="3">
    <location>
        <begin position="548"/>
        <end position="574"/>
    </location>
</feature>
<evidence type="ECO:0000313" key="5">
    <source>
        <dbReference type="EMBL" id="PLW15457.1"/>
    </source>
</evidence>
<keyword evidence="6" id="KW-1185">Reference proteome</keyword>
<accession>A0A2N5SQD1</accession>
<dbReference type="GO" id="GO:0016567">
    <property type="term" value="P:protein ubiquitination"/>
    <property type="evidence" value="ECO:0007669"/>
    <property type="project" value="TreeGrafter"/>
</dbReference>
<dbReference type="PANTHER" id="PTHR14140:SF27">
    <property type="entry name" value="OS04G0289800 PROTEIN"/>
    <property type="match status" value="1"/>
</dbReference>